<evidence type="ECO:0000313" key="2">
    <source>
        <dbReference type="Proteomes" id="UP000053091"/>
    </source>
</evidence>
<reference evidence="1" key="1">
    <citation type="journal article" date="2015" name="Genome Announc.">
        <title>Draft Genome Sequence of Bacteroidales Strain TBC1, a Novel Isolate from a Methanogenic Wastewater Treatment System.</title>
        <authorList>
            <person name="Tourlousse D.M."/>
            <person name="Matsuura N."/>
            <person name="Sun L."/>
            <person name="Toyonaga M."/>
            <person name="Kuroda K."/>
            <person name="Ohashi A."/>
            <person name="Cruz R."/>
            <person name="Yamaguchi T."/>
            <person name="Sekiguchi Y."/>
        </authorList>
    </citation>
    <scope>NUCLEOTIDE SEQUENCE [LARGE SCALE GENOMIC DNA]</scope>
    <source>
        <strain evidence="1">TBC1</strain>
    </source>
</reference>
<sequence length="52" mass="6229">MKNKNIEAYTDESYPPFPTKGTLFWRRFIPWQIIRFFVLNLKIMKIVVGGHS</sequence>
<protein>
    <submittedName>
        <fullName evidence="1">Uncharacterized protein</fullName>
    </submittedName>
</protein>
<keyword evidence="2" id="KW-1185">Reference proteome</keyword>
<dbReference type="Proteomes" id="UP000053091">
    <property type="component" value="Unassembled WGS sequence"/>
</dbReference>
<dbReference type="AlphaFoldDB" id="A0A0S7C0B3"/>
<accession>A0A0S7C0B3</accession>
<name>A0A0S7C0B3_9BACT</name>
<evidence type="ECO:0000313" key="1">
    <source>
        <dbReference type="EMBL" id="GAP42211.1"/>
    </source>
</evidence>
<organism evidence="1">
    <name type="scientific">Lentimicrobium saccharophilum</name>
    <dbReference type="NCBI Taxonomy" id="1678841"/>
    <lineage>
        <taxon>Bacteria</taxon>
        <taxon>Pseudomonadati</taxon>
        <taxon>Bacteroidota</taxon>
        <taxon>Bacteroidia</taxon>
        <taxon>Bacteroidales</taxon>
        <taxon>Lentimicrobiaceae</taxon>
        <taxon>Lentimicrobium</taxon>
    </lineage>
</organism>
<gene>
    <name evidence="1" type="ORF">TBC1_11340</name>
</gene>
<dbReference type="RefSeq" id="WP_172668800.1">
    <property type="nucleotide sequence ID" value="NZ_DF968182.1"/>
</dbReference>
<dbReference type="EMBL" id="DF968182">
    <property type="protein sequence ID" value="GAP42211.1"/>
    <property type="molecule type" value="Genomic_DNA"/>
</dbReference>
<proteinExistence type="predicted"/>